<feature type="compositionally biased region" description="Basic and acidic residues" evidence="1">
    <location>
        <begin position="31"/>
        <end position="65"/>
    </location>
</feature>
<dbReference type="Proteomes" id="UP001600941">
    <property type="component" value="Unassembled WGS sequence"/>
</dbReference>
<dbReference type="PANTHER" id="PTHR43649">
    <property type="entry name" value="ARABINOSE-BINDING PROTEIN-RELATED"/>
    <property type="match status" value="1"/>
</dbReference>
<feature type="signal peptide" evidence="2">
    <location>
        <begin position="1"/>
        <end position="30"/>
    </location>
</feature>
<dbReference type="SUPFAM" id="SSF53850">
    <property type="entry name" value="Periplasmic binding protein-like II"/>
    <property type="match status" value="1"/>
</dbReference>
<name>A0ABQ0BT69_9FIRM</name>
<feature type="region of interest" description="Disordered" evidence="1">
    <location>
        <begin position="28"/>
        <end position="65"/>
    </location>
</feature>
<keyword evidence="4" id="KW-1185">Reference proteome</keyword>
<reference evidence="3 4" key="1">
    <citation type="submission" date="2024-04" db="EMBL/GenBank/DDBJ databases">
        <title>Defined microbial consortia suppress multidrug-resistant proinflammatory Enterobacteriaceae via ecological control.</title>
        <authorList>
            <person name="Furuichi M."/>
            <person name="Kawaguchi T."/>
            <person name="Pust M."/>
            <person name="Yasuma K."/>
            <person name="Plichta D."/>
            <person name="Hasegawa N."/>
            <person name="Ohya T."/>
            <person name="Bhattarai S."/>
            <person name="Sasajima S."/>
            <person name="Aoto Y."/>
            <person name="Tuganbaev T."/>
            <person name="Yaginuma M."/>
            <person name="Ueda M."/>
            <person name="Okahashi N."/>
            <person name="Amafuji K."/>
            <person name="Kiridooshi Y."/>
            <person name="Sugita K."/>
            <person name="Strazar M."/>
            <person name="Skelly A."/>
            <person name="Suda W."/>
            <person name="Hattori M."/>
            <person name="Nakamoto N."/>
            <person name="Caballero S."/>
            <person name="Norman J."/>
            <person name="Olle B."/>
            <person name="Tanoue T."/>
            <person name="Arita M."/>
            <person name="Bucci V."/>
            <person name="Atarashi K."/>
            <person name="Xavier R."/>
            <person name="Honda K."/>
        </authorList>
    </citation>
    <scope>NUCLEOTIDE SEQUENCE [LARGE SCALE GENOMIC DNA]</scope>
    <source>
        <strain evidence="4">k34-0107-D12</strain>
    </source>
</reference>
<protein>
    <submittedName>
        <fullName evidence="3">Extracellular solute-binding protein</fullName>
    </submittedName>
</protein>
<evidence type="ECO:0000313" key="3">
    <source>
        <dbReference type="EMBL" id="GAA6499722.1"/>
    </source>
</evidence>
<proteinExistence type="predicted"/>
<dbReference type="InterPro" id="IPR050490">
    <property type="entry name" value="Bact_solute-bd_prot1"/>
</dbReference>
<dbReference type="RefSeq" id="WP_181014396.1">
    <property type="nucleotide sequence ID" value="NZ_AP031413.1"/>
</dbReference>
<sequence>MKKRMRYICCLMLAASLTAGLLAGCGNDTAGTKDKSTTEDKAQTKEKEQDSQEKTGEGEQEDAVKLNPDKPLSITIWHYYNGAQQVAFDELVNEFNETVGKEKGIFVKGYSQGNVNELEDAVMASMNEEVGSEEMPNIFSAYADAAYTVDKRGKLADISAYMSEEELDSYVDSYIEEGRIGKGNTLRIFPTAKSSEIFMMNKTDWDKFAEASGASLDDLSTLEGVTETAQKYYEWTDSLTPDVPEDGKAFYGRDSVANLFVIGSKQFGQDIFRVEDGKASVSADRETMKRIWDNFYVPFVKGYFTAYGKFRSDDVKIGEILAFTGSSTASMYFPDEVEQEDSAYPIDYVVLPAPSFAEGENYIVQQGAGMVVTETTKEEEYASVLFLKWFTESENNIRFSCASGYLPVKKEANSLGAVDKVVKEQGLEIPDKTYDVLDSLFGTLETAVPYTTKAFEHGTEARKVLEYNLADKAAEDRAAVQELIAQGQTLEEACASYISEESFQNWYNDFVAALQNTMNKAE</sequence>
<evidence type="ECO:0000256" key="2">
    <source>
        <dbReference type="SAM" id="SignalP"/>
    </source>
</evidence>
<dbReference type="Pfam" id="PF13416">
    <property type="entry name" value="SBP_bac_8"/>
    <property type="match status" value="1"/>
</dbReference>
<gene>
    <name evidence="3" type="ORF">K340107D12_25380</name>
</gene>
<accession>A0ABQ0BT69</accession>
<dbReference type="InterPro" id="IPR006059">
    <property type="entry name" value="SBP"/>
</dbReference>
<dbReference type="PANTHER" id="PTHR43649:SF12">
    <property type="entry name" value="DIACETYLCHITOBIOSE BINDING PROTEIN DASA"/>
    <property type="match status" value="1"/>
</dbReference>
<feature type="chain" id="PRO_5045755362" evidence="2">
    <location>
        <begin position="31"/>
        <end position="522"/>
    </location>
</feature>
<comment type="caution">
    <text evidence="3">The sequence shown here is derived from an EMBL/GenBank/DDBJ whole genome shotgun (WGS) entry which is preliminary data.</text>
</comment>
<keyword evidence="2" id="KW-0732">Signal</keyword>
<dbReference type="PROSITE" id="PS51257">
    <property type="entry name" value="PROKAR_LIPOPROTEIN"/>
    <property type="match status" value="1"/>
</dbReference>
<dbReference type="EMBL" id="BAABZQ010000001">
    <property type="protein sequence ID" value="GAA6499722.1"/>
    <property type="molecule type" value="Genomic_DNA"/>
</dbReference>
<evidence type="ECO:0000256" key="1">
    <source>
        <dbReference type="SAM" id="MobiDB-lite"/>
    </source>
</evidence>
<organism evidence="3 4">
    <name type="scientific">Blautia parvula</name>
    <dbReference type="NCBI Taxonomy" id="2877527"/>
    <lineage>
        <taxon>Bacteria</taxon>
        <taxon>Bacillati</taxon>
        <taxon>Bacillota</taxon>
        <taxon>Clostridia</taxon>
        <taxon>Lachnospirales</taxon>
        <taxon>Lachnospiraceae</taxon>
        <taxon>Blautia</taxon>
    </lineage>
</organism>
<evidence type="ECO:0000313" key="4">
    <source>
        <dbReference type="Proteomes" id="UP001600941"/>
    </source>
</evidence>
<dbReference type="Gene3D" id="3.40.190.10">
    <property type="entry name" value="Periplasmic binding protein-like II"/>
    <property type="match status" value="1"/>
</dbReference>